<dbReference type="EMBL" id="QFRJ01000002">
    <property type="protein sequence ID" value="PWH86416.1"/>
    <property type="molecule type" value="Genomic_DNA"/>
</dbReference>
<protein>
    <recommendedName>
        <fullName evidence="3">Glycosyl transferase family 1 domain-containing protein</fullName>
    </recommendedName>
</protein>
<sequence length="344" mass="40411">MAKYKVLYLINYAPNYRDKFLTELGQFVDLTVTSYKGIEANLQDPDERIGYKYIPLEKKKFLKFHFNTKEFTLGNEDYDVIVVGYSMWFLPRMFNLFRRKKRVICEGLIYGSHKDPITKLLRKIFINANQEGILVYSEMVKKRLIKETKKPIIVFNNTSYSKSEISPLPLPELKDKLHIIWVGRYQERKKIDRLHDLAQRDSRVHVRLIGPGIREEFTNKKKLDNLEIFDAAYEEELKEHFEWAHLVFNPGGAGLLVMNAARFNRSIAIDPNSHHGPEIQLAIDANQDFIDFSEPKKVKAYIDQIYSDPQLLKENAKRLSDKMGNYTIEHMAQQYLKAIKGEWN</sequence>
<keyword evidence="2" id="KW-1185">Reference proteome</keyword>
<reference evidence="1 2" key="1">
    <citation type="submission" date="2018-05" db="EMBL/GenBank/DDBJ databases">
        <title>Brumimicrobium oceani sp. nov., isolated from coastal sediment.</title>
        <authorList>
            <person name="Kou Y."/>
        </authorList>
    </citation>
    <scope>NUCLEOTIDE SEQUENCE [LARGE SCALE GENOMIC DNA]</scope>
    <source>
        <strain evidence="1 2">C305</strain>
    </source>
</reference>
<name>A0A2U2XF39_9FLAO</name>
<reference evidence="1 2" key="2">
    <citation type="submission" date="2018-05" db="EMBL/GenBank/DDBJ databases">
        <authorList>
            <person name="Lanie J.A."/>
            <person name="Ng W.-L."/>
            <person name="Kazmierczak K.M."/>
            <person name="Andrzejewski T.M."/>
            <person name="Davidsen T.M."/>
            <person name="Wayne K.J."/>
            <person name="Tettelin H."/>
            <person name="Glass J.I."/>
            <person name="Rusch D."/>
            <person name="Podicherti R."/>
            <person name="Tsui H.-C.T."/>
            <person name="Winkler M.E."/>
        </authorList>
    </citation>
    <scope>NUCLEOTIDE SEQUENCE [LARGE SCALE GENOMIC DNA]</scope>
    <source>
        <strain evidence="1 2">C305</strain>
    </source>
</reference>
<evidence type="ECO:0008006" key="3">
    <source>
        <dbReference type="Google" id="ProtNLM"/>
    </source>
</evidence>
<evidence type="ECO:0000313" key="1">
    <source>
        <dbReference type="EMBL" id="PWH86416.1"/>
    </source>
</evidence>
<dbReference type="Gene3D" id="3.40.50.2000">
    <property type="entry name" value="Glycogen Phosphorylase B"/>
    <property type="match status" value="1"/>
</dbReference>
<comment type="caution">
    <text evidence="1">The sequence shown here is derived from an EMBL/GenBank/DDBJ whole genome shotgun (WGS) entry which is preliminary data.</text>
</comment>
<dbReference type="SUPFAM" id="SSF53756">
    <property type="entry name" value="UDP-Glycosyltransferase/glycogen phosphorylase"/>
    <property type="match status" value="1"/>
</dbReference>
<proteinExistence type="predicted"/>
<gene>
    <name evidence="1" type="ORF">DIT68_04030</name>
</gene>
<dbReference type="RefSeq" id="WP_109358527.1">
    <property type="nucleotide sequence ID" value="NZ_QFRJ01000002.1"/>
</dbReference>
<dbReference type="OrthoDB" id="791981at2"/>
<organism evidence="1 2">
    <name type="scientific">Brumimicrobium oceani</name>
    <dbReference type="NCBI Taxonomy" id="2100725"/>
    <lineage>
        <taxon>Bacteria</taxon>
        <taxon>Pseudomonadati</taxon>
        <taxon>Bacteroidota</taxon>
        <taxon>Flavobacteriia</taxon>
        <taxon>Flavobacteriales</taxon>
        <taxon>Crocinitomicaceae</taxon>
        <taxon>Brumimicrobium</taxon>
    </lineage>
</organism>
<dbReference type="AlphaFoldDB" id="A0A2U2XF39"/>
<accession>A0A2U2XF39</accession>
<dbReference type="Proteomes" id="UP000245370">
    <property type="component" value="Unassembled WGS sequence"/>
</dbReference>
<evidence type="ECO:0000313" key="2">
    <source>
        <dbReference type="Proteomes" id="UP000245370"/>
    </source>
</evidence>